<dbReference type="RefSeq" id="WP_387218797.1">
    <property type="nucleotide sequence ID" value="NZ_JBIAZM010000002.1"/>
</dbReference>
<reference evidence="1 2" key="1">
    <citation type="submission" date="2024-10" db="EMBL/GenBank/DDBJ databases">
        <title>The Natural Products Discovery Center: Release of the First 8490 Sequenced Strains for Exploring Actinobacteria Biosynthetic Diversity.</title>
        <authorList>
            <person name="Kalkreuter E."/>
            <person name="Kautsar S.A."/>
            <person name="Yang D."/>
            <person name="Bader C.D."/>
            <person name="Teijaro C.N."/>
            <person name="Fluegel L."/>
            <person name="Davis C.M."/>
            <person name="Simpson J.R."/>
            <person name="Lauterbach L."/>
            <person name="Steele A.D."/>
            <person name="Gui C."/>
            <person name="Meng S."/>
            <person name="Li G."/>
            <person name="Viehrig K."/>
            <person name="Ye F."/>
            <person name="Su P."/>
            <person name="Kiefer A.F."/>
            <person name="Nichols A."/>
            <person name="Cepeda A.J."/>
            <person name="Yan W."/>
            <person name="Fan B."/>
            <person name="Jiang Y."/>
            <person name="Adhikari A."/>
            <person name="Zheng C.-J."/>
            <person name="Schuster L."/>
            <person name="Cowan T.M."/>
            <person name="Smanski M.J."/>
            <person name="Chevrette M.G."/>
            <person name="De Carvalho L.P.S."/>
            <person name="Shen B."/>
        </authorList>
    </citation>
    <scope>NUCLEOTIDE SEQUENCE [LARGE SCALE GENOMIC DNA]</scope>
    <source>
        <strain evidence="1 2">NPDC000140</strain>
    </source>
</reference>
<sequence length="103" mass="11979">MDVEELIAMFRARYPNLVAREAETWFDASGRKIAADPYAYGYGQAKEHYEQLMAYLDDPARNPVPDGYRAPFYRVDRESEYRQAHAAFRKRLQDGIDAGWQPS</sequence>
<protein>
    <submittedName>
        <fullName evidence="1">Uncharacterized protein</fullName>
    </submittedName>
</protein>
<name>A0ABW6VP63_9ACTN</name>
<proteinExistence type="predicted"/>
<accession>A0ABW6VP63</accession>
<keyword evidence="2" id="KW-1185">Reference proteome</keyword>
<organism evidence="1 2">
    <name type="scientific">Micromonospora parva</name>
    <dbReference type="NCBI Taxonomy" id="1464048"/>
    <lineage>
        <taxon>Bacteria</taxon>
        <taxon>Bacillati</taxon>
        <taxon>Actinomycetota</taxon>
        <taxon>Actinomycetes</taxon>
        <taxon>Micromonosporales</taxon>
        <taxon>Micromonosporaceae</taxon>
        <taxon>Micromonospora</taxon>
    </lineage>
</organism>
<evidence type="ECO:0000313" key="2">
    <source>
        <dbReference type="Proteomes" id="UP001602287"/>
    </source>
</evidence>
<dbReference type="Proteomes" id="UP001602287">
    <property type="component" value="Unassembled WGS sequence"/>
</dbReference>
<comment type="caution">
    <text evidence="1">The sequence shown here is derived from an EMBL/GenBank/DDBJ whole genome shotgun (WGS) entry which is preliminary data.</text>
</comment>
<evidence type="ECO:0000313" key="1">
    <source>
        <dbReference type="EMBL" id="MFF5199433.1"/>
    </source>
</evidence>
<gene>
    <name evidence="1" type="ORF">ACFY3B_07460</name>
</gene>
<dbReference type="EMBL" id="JBIAZM010000002">
    <property type="protein sequence ID" value="MFF5199433.1"/>
    <property type="molecule type" value="Genomic_DNA"/>
</dbReference>